<sequence>MIYTVTFNPSIDYIMFTDGFELKGLNRAKETYKFAGGKGINVSRVLKTLDVDSTALGFAGGFPGKFISKTLEESKIHTDFIEVDEDTRINVKLKSGQETEINAPGPKVTQEQFQALITQIKNTTSEDTVIVAGSVPNSIPSDAYAQIAEITKNTGAKLVVDAEKDLVDTVLPYRPLFIKPNKDELEVMFNTTVSSDHDVVKYGKEILKKGAQSVIISLGGDGAIYVDEHQSIKAENPQGKVINTVGSGDSTVAGMVAGLESGLSIQDAFKQAVASGTATAFEEDLATRDAIEKIKSQVTVSVLDGE</sequence>
<dbReference type="UniPathway" id="UPA00704">
    <property type="reaction ID" value="UER00715"/>
</dbReference>
<dbReference type="Proteomes" id="UP000550736">
    <property type="component" value="Unassembled WGS sequence"/>
</dbReference>
<dbReference type="GO" id="GO:0005524">
    <property type="term" value="F:ATP binding"/>
    <property type="evidence" value="ECO:0007669"/>
    <property type="project" value="UniProtKB-UniRule"/>
</dbReference>
<dbReference type="GO" id="GO:2001059">
    <property type="term" value="P:D-tagatose 6-phosphate catabolic process"/>
    <property type="evidence" value="ECO:0007669"/>
    <property type="project" value="UniProtKB-UniPathway"/>
</dbReference>
<evidence type="ECO:0000313" key="10">
    <source>
        <dbReference type="EMBL" id="NMK54134.1"/>
    </source>
</evidence>
<dbReference type="GO" id="GO:0044281">
    <property type="term" value="P:small molecule metabolic process"/>
    <property type="evidence" value="ECO:0007669"/>
    <property type="project" value="UniProtKB-ARBA"/>
</dbReference>
<comment type="pathway">
    <text evidence="7">Carbohydrate metabolism; D-tagatose 6-phosphate degradation; D-glyceraldehyde 3-phosphate and glycerone phosphate from D-tagatose 6-phosphate: step 1/2.</text>
</comment>
<dbReference type="FunFam" id="3.40.1190.20:FF:000001">
    <property type="entry name" value="Phosphofructokinase"/>
    <property type="match status" value="1"/>
</dbReference>
<dbReference type="NCBIfam" id="TIGR03828">
    <property type="entry name" value="pfkB"/>
    <property type="match status" value="1"/>
</dbReference>
<dbReference type="PANTHER" id="PTHR46566:SF1">
    <property type="entry name" value="1-PHOSPHOFRUCTOKINASE"/>
    <property type="match status" value="1"/>
</dbReference>
<comment type="catalytic activity">
    <reaction evidence="7">
        <text>D-tagatofuranose 6-phosphate + ATP = D-tagatofuranose 1,6-bisphosphate + ADP + H(+)</text>
        <dbReference type="Rhea" id="RHEA:12420"/>
        <dbReference type="ChEBI" id="CHEBI:15378"/>
        <dbReference type="ChEBI" id="CHEBI:30616"/>
        <dbReference type="ChEBI" id="CHEBI:58694"/>
        <dbReference type="ChEBI" id="CHEBI:58695"/>
        <dbReference type="ChEBI" id="CHEBI:456216"/>
        <dbReference type="EC" id="2.7.1.144"/>
    </reaction>
</comment>
<dbReference type="GO" id="GO:0005829">
    <property type="term" value="C:cytosol"/>
    <property type="evidence" value="ECO:0007669"/>
    <property type="project" value="TreeGrafter"/>
</dbReference>
<dbReference type="AlphaFoldDB" id="A0A7X9W9U7"/>
<dbReference type="EMBL" id="SCHC01000001">
    <property type="protein sequence ID" value="TBW77669.1"/>
    <property type="molecule type" value="Genomic_DNA"/>
</dbReference>
<feature type="domain" description="Carbohydrate kinase PfkB" evidence="9">
    <location>
        <begin position="11"/>
        <end position="282"/>
    </location>
</feature>
<evidence type="ECO:0000259" key="9">
    <source>
        <dbReference type="Pfam" id="PF00294"/>
    </source>
</evidence>
<dbReference type="GO" id="GO:0008662">
    <property type="term" value="F:1-phosphofructokinase activity"/>
    <property type="evidence" value="ECO:0007669"/>
    <property type="project" value="UniProtKB-UniRule"/>
</dbReference>
<comment type="caution">
    <text evidence="12">The sequence shown here is derived from an EMBL/GenBank/DDBJ whole genome shotgun (WGS) entry which is preliminary data.</text>
</comment>
<evidence type="ECO:0000256" key="4">
    <source>
        <dbReference type="ARBA" id="ARBA00022777"/>
    </source>
</evidence>
<dbReference type="PROSITE" id="PS00584">
    <property type="entry name" value="PFKB_KINASES_2"/>
    <property type="match status" value="1"/>
</dbReference>
<name>A0A7X9W9U7_STACP</name>
<dbReference type="NCBIfam" id="TIGR03168">
    <property type="entry name" value="1-PFK"/>
    <property type="match status" value="1"/>
</dbReference>
<keyword evidence="2 7" id="KW-0808">Transferase</keyword>
<dbReference type="InterPro" id="IPR002173">
    <property type="entry name" value="Carboh/pur_kinase_PfkB_CS"/>
</dbReference>
<dbReference type="InterPro" id="IPR011611">
    <property type="entry name" value="PfkB_dom"/>
</dbReference>
<dbReference type="SUPFAM" id="SSF53613">
    <property type="entry name" value="Ribokinase-like"/>
    <property type="match status" value="1"/>
</dbReference>
<comment type="similarity">
    <text evidence="1">Belongs to the carbohydrate kinase pfkB family.</text>
</comment>
<protein>
    <recommendedName>
        <fullName evidence="7">Tagatose-6-phosphate kinase</fullName>
        <ecNumber evidence="7">2.7.1.144</ecNumber>
    </recommendedName>
</protein>
<dbReference type="Proteomes" id="UP000291949">
    <property type="component" value="Unassembled WGS sequence"/>
</dbReference>
<keyword evidence="5 7" id="KW-0067">ATP-binding</keyword>
<evidence type="ECO:0000256" key="5">
    <source>
        <dbReference type="ARBA" id="ARBA00022840"/>
    </source>
</evidence>
<evidence type="ECO:0000313" key="14">
    <source>
        <dbReference type="Proteomes" id="UP000538955"/>
    </source>
</evidence>
<gene>
    <name evidence="12" type="primary">pfkB</name>
    <name evidence="12" type="ORF">EQ811_00950</name>
    <name evidence="11" type="ORF">HHM13_04230</name>
    <name evidence="10" type="ORF">HHM24_05115</name>
</gene>
<evidence type="ECO:0000256" key="8">
    <source>
        <dbReference type="RuleBase" id="RU369061"/>
    </source>
</evidence>
<dbReference type="InterPro" id="IPR022463">
    <property type="entry name" value="1-PFruKinase"/>
</dbReference>
<organism evidence="12 13">
    <name type="scientific">Staphylococcus capitis</name>
    <dbReference type="NCBI Taxonomy" id="29388"/>
    <lineage>
        <taxon>Bacteria</taxon>
        <taxon>Bacillati</taxon>
        <taxon>Bacillota</taxon>
        <taxon>Bacilli</taxon>
        <taxon>Bacillales</taxon>
        <taxon>Staphylococcaceae</taxon>
        <taxon>Staphylococcus</taxon>
    </lineage>
</organism>
<keyword evidence="4 8" id="KW-0418">Kinase</keyword>
<dbReference type="EMBL" id="JABBMI010000057">
    <property type="protein sequence ID" value="NMK54134.1"/>
    <property type="molecule type" value="Genomic_DNA"/>
</dbReference>
<evidence type="ECO:0000256" key="2">
    <source>
        <dbReference type="ARBA" id="ARBA00022679"/>
    </source>
</evidence>
<dbReference type="Pfam" id="PF00294">
    <property type="entry name" value="PfkB"/>
    <property type="match status" value="1"/>
</dbReference>
<comment type="similarity">
    <text evidence="7">Belongs to the carbohydrate kinase PfkB family. LacC subfamily.</text>
</comment>
<proteinExistence type="inferred from homology"/>
<reference evidence="12 13" key="1">
    <citation type="journal article" date="2019" name="Sci. Transl. Med.">
        <title>Quorum sensing between bacterial species on the skin protects against epidermal injury in atopic dermatitis.</title>
        <authorList>
            <person name="Williams M.R."/>
        </authorList>
    </citation>
    <scope>NUCLEOTIDE SEQUENCE [LARGE SCALE GENOMIC DNA]</scope>
    <source>
        <strain evidence="12 13">H8</strain>
    </source>
</reference>
<reference evidence="14 15" key="2">
    <citation type="submission" date="2020-04" db="EMBL/GenBank/DDBJ databases">
        <title>The Epidemiology and Molecular Characteristics of Linezolid-Resistant Staphylococcus capitis in Huashan Hospital, Shanghai.</title>
        <authorList>
            <person name="Ding L."/>
            <person name="Li P."/>
            <person name="Yang Y."/>
            <person name="Lin D."/>
            <person name="Xu X."/>
        </authorList>
    </citation>
    <scope>NUCLEOTIDE SEQUENCE [LARGE SCALE GENOMIC DNA]</scope>
    <source>
        <strain evidence="11 15">12-86</strain>
        <strain evidence="10 14">17-84</strain>
    </source>
</reference>
<dbReference type="CDD" id="cd01164">
    <property type="entry name" value="FruK_PfkB_like"/>
    <property type="match status" value="1"/>
</dbReference>
<dbReference type="GO" id="GO:0005988">
    <property type="term" value="P:lactose metabolic process"/>
    <property type="evidence" value="ECO:0007669"/>
    <property type="project" value="UniProtKB-KW"/>
</dbReference>
<dbReference type="InterPro" id="IPR029056">
    <property type="entry name" value="Ribokinase-like"/>
</dbReference>
<keyword evidence="7" id="KW-0423">Lactose metabolism</keyword>
<dbReference type="RefSeq" id="WP_030059112.1">
    <property type="nucleotide sequence ID" value="NZ_AP014956.1"/>
</dbReference>
<dbReference type="Proteomes" id="UP000538955">
    <property type="component" value="Unassembled WGS sequence"/>
</dbReference>
<comment type="function">
    <text evidence="8">Catalyzes the ATP-dependent phosphorylation of fructose-l-phosphate to fructose-l,6-bisphosphate.</text>
</comment>
<evidence type="ECO:0000313" key="12">
    <source>
        <dbReference type="EMBL" id="TBW77669.1"/>
    </source>
</evidence>
<evidence type="ECO:0000256" key="3">
    <source>
        <dbReference type="ARBA" id="ARBA00022741"/>
    </source>
</evidence>
<dbReference type="GO" id="GO:0016052">
    <property type="term" value="P:carbohydrate catabolic process"/>
    <property type="evidence" value="ECO:0007669"/>
    <property type="project" value="UniProtKB-ARBA"/>
</dbReference>
<dbReference type="GO" id="GO:0009024">
    <property type="term" value="F:tagatose-6-phosphate kinase activity"/>
    <property type="evidence" value="ECO:0007669"/>
    <property type="project" value="UniProtKB-EC"/>
</dbReference>
<dbReference type="InterPro" id="IPR017583">
    <property type="entry name" value="Tagatose/fructose_Pkinase"/>
</dbReference>
<evidence type="ECO:0000256" key="1">
    <source>
        <dbReference type="ARBA" id="ARBA00005380"/>
    </source>
</evidence>
<comment type="catalytic activity">
    <reaction evidence="6 8">
        <text>beta-D-fructose 1-phosphate + ATP = beta-D-fructose 1,6-bisphosphate + ADP + H(+)</text>
        <dbReference type="Rhea" id="RHEA:14213"/>
        <dbReference type="ChEBI" id="CHEBI:15378"/>
        <dbReference type="ChEBI" id="CHEBI:30616"/>
        <dbReference type="ChEBI" id="CHEBI:32966"/>
        <dbReference type="ChEBI" id="CHEBI:138881"/>
        <dbReference type="ChEBI" id="CHEBI:456216"/>
        <dbReference type="EC" id="2.7.1.56"/>
    </reaction>
</comment>
<evidence type="ECO:0000313" key="15">
    <source>
        <dbReference type="Proteomes" id="UP000550736"/>
    </source>
</evidence>
<evidence type="ECO:0000313" key="13">
    <source>
        <dbReference type="Proteomes" id="UP000291949"/>
    </source>
</evidence>
<keyword evidence="3 7" id="KW-0547">Nucleotide-binding</keyword>
<keyword evidence="14" id="KW-1185">Reference proteome</keyword>
<dbReference type="EC" id="2.7.1.144" evidence="7"/>
<accession>A0A7X9W9U7</accession>
<evidence type="ECO:0000256" key="6">
    <source>
        <dbReference type="ARBA" id="ARBA00047745"/>
    </source>
</evidence>
<evidence type="ECO:0000256" key="7">
    <source>
        <dbReference type="PIRNR" id="PIRNR000535"/>
    </source>
</evidence>
<dbReference type="PANTHER" id="PTHR46566">
    <property type="entry name" value="1-PHOSPHOFRUCTOKINASE-RELATED"/>
    <property type="match status" value="1"/>
</dbReference>
<dbReference type="PIRSF" id="PIRSF000535">
    <property type="entry name" value="1PFK/6PFK/LacC"/>
    <property type="match status" value="1"/>
</dbReference>
<evidence type="ECO:0000313" key="11">
    <source>
        <dbReference type="EMBL" id="NMK97309.1"/>
    </source>
</evidence>
<dbReference type="Gene3D" id="3.40.1190.20">
    <property type="match status" value="1"/>
</dbReference>
<dbReference type="EMBL" id="JABBLX010000008">
    <property type="protein sequence ID" value="NMK97309.1"/>
    <property type="molecule type" value="Genomic_DNA"/>
</dbReference>